<sequence length="245" mass="26775">MCENNEQISETSGENPFGYEVFQYSGAGETSIGIGKGIALYLNNSKTRGESGNIVPGLESFGYILGSAGGIMSSVQNSNEQSHKNIKFINKTPYTIILNRVHGDKLNNAYVNESFSGLCPGEEGLLSFSLNTDSSLGSIDFWTQFIIMTPDIGTYSDPEKGQHVVVDLNLKGIGERFGFRTFNIGGKSYELHPGSFNNTIAGISVYGNFVFSSPNYRNPSFSIASFIQEQGTSDFSVVFLPFKYY</sequence>
<dbReference type="Proteomes" id="UP000190162">
    <property type="component" value="Unassembled WGS sequence"/>
</dbReference>
<accession>A0A1T4VP99</accession>
<proteinExistence type="predicted"/>
<protein>
    <submittedName>
        <fullName evidence="1">Uncharacterized protein</fullName>
    </submittedName>
</protein>
<name>A0A1T4VP99_9GAMM</name>
<evidence type="ECO:0000313" key="2">
    <source>
        <dbReference type="Proteomes" id="UP000190162"/>
    </source>
</evidence>
<gene>
    <name evidence="1" type="ORF">SAMN02745132_04140</name>
</gene>
<evidence type="ECO:0000313" key="1">
    <source>
        <dbReference type="EMBL" id="SKA66749.1"/>
    </source>
</evidence>
<dbReference type="OrthoDB" id="9997627at2"/>
<organism evidence="1 2">
    <name type="scientific">Enterovibrio nigricans DSM 22720</name>
    <dbReference type="NCBI Taxonomy" id="1121868"/>
    <lineage>
        <taxon>Bacteria</taxon>
        <taxon>Pseudomonadati</taxon>
        <taxon>Pseudomonadota</taxon>
        <taxon>Gammaproteobacteria</taxon>
        <taxon>Vibrionales</taxon>
        <taxon>Vibrionaceae</taxon>
        <taxon>Enterovibrio</taxon>
    </lineage>
</organism>
<dbReference type="EMBL" id="FUXU01000088">
    <property type="protein sequence ID" value="SKA66749.1"/>
    <property type="molecule type" value="Genomic_DNA"/>
</dbReference>
<dbReference type="RefSeq" id="WP_078754261.1">
    <property type="nucleotide sequence ID" value="NZ_FUXU01000088.1"/>
</dbReference>
<reference evidence="2" key="1">
    <citation type="submission" date="2017-02" db="EMBL/GenBank/DDBJ databases">
        <authorList>
            <person name="Varghese N."/>
            <person name="Submissions S."/>
        </authorList>
    </citation>
    <scope>NUCLEOTIDE SEQUENCE [LARGE SCALE GENOMIC DNA]</scope>
    <source>
        <strain evidence="2">DSM 22720</strain>
    </source>
</reference>
<keyword evidence="2" id="KW-1185">Reference proteome</keyword>
<dbReference type="AlphaFoldDB" id="A0A1T4VP99"/>